<dbReference type="EnsemblPlants" id="AET4Gv20438500.8">
    <property type="protein sequence ID" value="AET4Gv20438500.8"/>
    <property type="gene ID" value="AET4Gv20438500"/>
</dbReference>
<dbReference type="AlphaFoldDB" id="A0A453I4A5"/>
<reference evidence="1" key="3">
    <citation type="journal article" date="2017" name="Nature">
        <title>Genome sequence of the progenitor of the wheat D genome Aegilops tauschii.</title>
        <authorList>
            <person name="Luo M.C."/>
            <person name="Gu Y.Q."/>
            <person name="Puiu D."/>
            <person name="Wang H."/>
            <person name="Twardziok S.O."/>
            <person name="Deal K.R."/>
            <person name="Huo N."/>
            <person name="Zhu T."/>
            <person name="Wang L."/>
            <person name="Wang Y."/>
            <person name="McGuire P.E."/>
            <person name="Liu S."/>
            <person name="Long H."/>
            <person name="Ramasamy R.K."/>
            <person name="Rodriguez J.C."/>
            <person name="Van S.L."/>
            <person name="Yuan L."/>
            <person name="Wang Z."/>
            <person name="Xia Z."/>
            <person name="Xiao L."/>
            <person name="Anderson O.D."/>
            <person name="Ouyang S."/>
            <person name="Liang Y."/>
            <person name="Zimin A.V."/>
            <person name="Pertea G."/>
            <person name="Qi P."/>
            <person name="Bennetzen J.L."/>
            <person name="Dai X."/>
            <person name="Dawson M.W."/>
            <person name="Muller H.G."/>
            <person name="Kugler K."/>
            <person name="Rivarola-Duarte L."/>
            <person name="Spannagl M."/>
            <person name="Mayer K.F.X."/>
            <person name="Lu F.H."/>
            <person name="Bevan M.W."/>
            <person name="Leroy P."/>
            <person name="Li P."/>
            <person name="You F.M."/>
            <person name="Sun Q."/>
            <person name="Liu Z."/>
            <person name="Lyons E."/>
            <person name="Wicker T."/>
            <person name="Salzberg S.L."/>
            <person name="Devos K.M."/>
            <person name="Dvorak J."/>
        </authorList>
    </citation>
    <scope>NUCLEOTIDE SEQUENCE [LARGE SCALE GENOMIC DNA]</scope>
    <source>
        <strain evidence="1">cv. AL8/78</strain>
    </source>
</reference>
<organism evidence="1 2">
    <name type="scientific">Aegilops tauschii subsp. strangulata</name>
    <name type="common">Goatgrass</name>
    <dbReference type="NCBI Taxonomy" id="200361"/>
    <lineage>
        <taxon>Eukaryota</taxon>
        <taxon>Viridiplantae</taxon>
        <taxon>Streptophyta</taxon>
        <taxon>Embryophyta</taxon>
        <taxon>Tracheophyta</taxon>
        <taxon>Spermatophyta</taxon>
        <taxon>Magnoliopsida</taxon>
        <taxon>Liliopsida</taxon>
        <taxon>Poales</taxon>
        <taxon>Poaceae</taxon>
        <taxon>BOP clade</taxon>
        <taxon>Pooideae</taxon>
        <taxon>Triticodae</taxon>
        <taxon>Triticeae</taxon>
        <taxon>Triticinae</taxon>
        <taxon>Aegilops</taxon>
    </lineage>
</organism>
<reference evidence="2" key="2">
    <citation type="journal article" date="2017" name="Nat. Plants">
        <title>The Aegilops tauschii genome reveals multiple impacts of transposons.</title>
        <authorList>
            <person name="Zhao G."/>
            <person name="Zou C."/>
            <person name="Li K."/>
            <person name="Wang K."/>
            <person name="Li T."/>
            <person name="Gao L."/>
            <person name="Zhang X."/>
            <person name="Wang H."/>
            <person name="Yang Z."/>
            <person name="Liu X."/>
            <person name="Jiang W."/>
            <person name="Mao L."/>
            <person name="Kong X."/>
            <person name="Jiao Y."/>
            <person name="Jia J."/>
        </authorList>
    </citation>
    <scope>NUCLEOTIDE SEQUENCE [LARGE SCALE GENOMIC DNA]</scope>
    <source>
        <strain evidence="2">cv. AL8/78</strain>
    </source>
</reference>
<sequence>MKNIICIVSYIIYIRKLFLIEKPCDNLLKHGISHHTTDIKNYRRTHYKECRDEGGAWTWANQIQLMLPSKLSTGKF</sequence>
<reference evidence="1" key="4">
    <citation type="submission" date="2019-03" db="UniProtKB">
        <authorList>
            <consortium name="EnsemblPlants"/>
        </authorList>
    </citation>
    <scope>IDENTIFICATION</scope>
</reference>
<name>A0A453I4A5_AEGTS</name>
<dbReference type="Gramene" id="AET4Gv20438500.8">
    <property type="protein sequence ID" value="AET4Gv20438500.8"/>
    <property type="gene ID" value="AET4Gv20438500"/>
</dbReference>
<reference evidence="2" key="1">
    <citation type="journal article" date="2014" name="Science">
        <title>Ancient hybridizations among the ancestral genomes of bread wheat.</title>
        <authorList>
            <consortium name="International Wheat Genome Sequencing Consortium,"/>
            <person name="Marcussen T."/>
            <person name="Sandve S.R."/>
            <person name="Heier L."/>
            <person name="Spannagl M."/>
            <person name="Pfeifer M."/>
            <person name="Jakobsen K.S."/>
            <person name="Wulff B.B."/>
            <person name="Steuernagel B."/>
            <person name="Mayer K.F."/>
            <person name="Olsen O.A."/>
        </authorList>
    </citation>
    <scope>NUCLEOTIDE SEQUENCE [LARGE SCALE GENOMIC DNA]</scope>
    <source>
        <strain evidence="2">cv. AL8/78</strain>
    </source>
</reference>
<accession>A0A453I4A5</accession>
<protein>
    <submittedName>
        <fullName evidence="1">Uncharacterized protein</fullName>
    </submittedName>
</protein>
<dbReference type="Proteomes" id="UP000015105">
    <property type="component" value="Chromosome 4D"/>
</dbReference>
<evidence type="ECO:0000313" key="1">
    <source>
        <dbReference type="EnsemblPlants" id="AET4Gv20438500.8"/>
    </source>
</evidence>
<reference evidence="1" key="5">
    <citation type="journal article" date="2021" name="G3 (Bethesda)">
        <title>Aegilops tauschii genome assembly Aet v5.0 features greater sequence contiguity and improved annotation.</title>
        <authorList>
            <person name="Wang L."/>
            <person name="Zhu T."/>
            <person name="Rodriguez J.C."/>
            <person name="Deal K.R."/>
            <person name="Dubcovsky J."/>
            <person name="McGuire P.E."/>
            <person name="Lux T."/>
            <person name="Spannagl M."/>
            <person name="Mayer K.F.X."/>
            <person name="Baldrich P."/>
            <person name="Meyers B.C."/>
            <person name="Huo N."/>
            <person name="Gu Y.Q."/>
            <person name="Zhou H."/>
            <person name="Devos K.M."/>
            <person name="Bennetzen J.L."/>
            <person name="Unver T."/>
            <person name="Budak H."/>
            <person name="Gulick P.J."/>
            <person name="Galiba G."/>
            <person name="Kalapos B."/>
            <person name="Nelson D.R."/>
            <person name="Li P."/>
            <person name="You F.M."/>
            <person name="Luo M.C."/>
            <person name="Dvorak J."/>
        </authorList>
    </citation>
    <scope>NUCLEOTIDE SEQUENCE [LARGE SCALE GENOMIC DNA]</scope>
    <source>
        <strain evidence="1">cv. AL8/78</strain>
    </source>
</reference>
<proteinExistence type="predicted"/>
<keyword evidence="2" id="KW-1185">Reference proteome</keyword>
<evidence type="ECO:0000313" key="2">
    <source>
        <dbReference type="Proteomes" id="UP000015105"/>
    </source>
</evidence>